<dbReference type="EMBL" id="JAAXOS010000010">
    <property type="protein sequence ID" value="NKY28902.1"/>
    <property type="molecule type" value="Genomic_DNA"/>
</dbReference>
<evidence type="ECO:0000256" key="1">
    <source>
        <dbReference type="SAM" id="MobiDB-lite"/>
    </source>
</evidence>
<dbReference type="InterPro" id="IPR029032">
    <property type="entry name" value="AhpD-like"/>
</dbReference>
<dbReference type="RefSeq" id="WP_062977700.1">
    <property type="nucleotide sequence ID" value="NZ_JAAXOS010000010.1"/>
</dbReference>
<evidence type="ECO:0000313" key="4">
    <source>
        <dbReference type="Proteomes" id="UP000540698"/>
    </source>
</evidence>
<comment type="caution">
    <text evidence="3">The sequence shown here is derived from an EMBL/GenBank/DDBJ whole genome shotgun (WGS) entry which is preliminary data.</text>
</comment>
<dbReference type="Proteomes" id="UP000540698">
    <property type="component" value="Unassembled WGS sequence"/>
</dbReference>
<dbReference type="AlphaFoldDB" id="A0A7X6L714"/>
<dbReference type="Gene3D" id="1.20.1290.10">
    <property type="entry name" value="AhpD-like"/>
    <property type="match status" value="1"/>
</dbReference>
<accession>A0A7X6L714</accession>
<organism evidence="3 4">
    <name type="scientific">Nocardia gamkensis</name>
    <dbReference type="NCBI Taxonomy" id="352869"/>
    <lineage>
        <taxon>Bacteria</taxon>
        <taxon>Bacillati</taxon>
        <taxon>Actinomycetota</taxon>
        <taxon>Actinomycetes</taxon>
        <taxon>Mycobacteriales</taxon>
        <taxon>Nocardiaceae</taxon>
        <taxon>Nocardia</taxon>
    </lineage>
</organism>
<gene>
    <name evidence="3" type="ORF">HGB38_22180</name>
</gene>
<keyword evidence="4" id="KW-1185">Reference proteome</keyword>
<proteinExistence type="predicted"/>
<evidence type="ECO:0000259" key="2">
    <source>
        <dbReference type="Pfam" id="PF02627"/>
    </source>
</evidence>
<dbReference type="PANTHER" id="PTHR34846:SF5">
    <property type="entry name" value="CARBOXYMUCONOLACTONE DECARBOXYLASE-LIKE DOMAIN-CONTAINING PROTEIN"/>
    <property type="match status" value="1"/>
</dbReference>
<sequence length="211" mass="24017">MTPSEPRLPPLPIHLWDEQAREMLRGRLTMADRYLSGAPDAPPLPNVLGVLGHHPELAAAWLTYNSLLLERCTLDPRCRELVILRVAWRSRSRYEWEQHVRIGLRTGLSPTQIAAVRQDPGAELWTRPERLLLTAADQLLDRHRIDGDTWTELGTHFDTRQLMELMFVTGSYLCLAMVFNSADLQSDPDAEPLSAELEFDARDDENRSPSA</sequence>
<dbReference type="GO" id="GO:0051920">
    <property type="term" value="F:peroxiredoxin activity"/>
    <property type="evidence" value="ECO:0007669"/>
    <property type="project" value="InterPro"/>
</dbReference>
<name>A0A7X6L714_9NOCA</name>
<dbReference type="PANTHER" id="PTHR34846">
    <property type="entry name" value="4-CARBOXYMUCONOLACTONE DECARBOXYLASE FAMILY PROTEIN (AFU_ORTHOLOGUE AFUA_6G11590)"/>
    <property type="match status" value="1"/>
</dbReference>
<feature type="domain" description="Carboxymuconolactone decarboxylase-like" evidence="2">
    <location>
        <begin position="55"/>
        <end position="117"/>
    </location>
</feature>
<reference evidence="3 4" key="1">
    <citation type="submission" date="2020-04" db="EMBL/GenBank/DDBJ databases">
        <title>MicrobeNet Type strains.</title>
        <authorList>
            <person name="Nicholson A.C."/>
        </authorList>
    </citation>
    <scope>NUCLEOTIDE SEQUENCE [LARGE SCALE GENOMIC DNA]</scope>
    <source>
        <strain evidence="3 4">DSM 44956</strain>
    </source>
</reference>
<evidence type="ECO:0000313" key="3">
    <source>
        <dbReference type="EMBL" id="NKY28902.1"/>
    </source>
</evidence>
<dbReference type="SUPFAM" id="SSF69118">
    <property type="entry name" value="AhpD-like"/>
    <property type="match status" value="1"/>
</dbReference>
<protein>
    <submittedName>
        <fullName evidence="3">Carboxymuconolactone decarboxylase family protein</fullName>
    </submittedName>
</protein>
<dbReference type="Pfam" id="PF02627">
    <property type="entry name" value="CMD"/>
    <property type="match status" value="1"/>
</dbReference>
<dbReference type="InterPro" id="IPR003779">
    <property type="entry name" value="CMD-like"/>
</dbReference>
<feature type="region of interest" description="Disordered" evidence="1">
    <location>
        <begin position="188"/>
        <end position="211"/>
    </location>
</feature>